<dbReference type="AlphaFoldDB" id="A0A9Q3C3E4"/>
<comment type="caution">
    <text evidence="1">The sequence shown here is derived from an EMBL/GenBank/DDBJ whole genome shotgun (WGS) entry which is preliminary data.</text>
</comment>
<evidence type="ECO:0000313" key="2">
    <source>
        <dbReference type="Proteomes" id="UP000765509"/>
    </source>
</evidence>
<gene>
    <name evidence="1" type="ORF">O181_015266</name>
</gene>
<keyword evidence="2" id="KW-1185">Reference proteome</keyword>
<organism evidence="1 2">
    <name type="scientific">Austropuccinia psidii MF-1</name>
    <dbReference type="NCBI Taxonomy" id="1389203"/>
    <lineage>
        <taxon>Eukaryota</taxon>
        <taxon>Fungi</taxon>
        <taxon>Dikarya</taxon>
        <taxon>Basidiomycota</taxon>
        <taxon>Pucciniomycotina</taxon>
        <taxon>Pucciniomycetes</taxon>
        <taxon>Pucciniales</taxon>
        <taxon>Sphaerophragmiaceae</taxon>
        <taxon>Austropuccinia</taxon>
    </lineage>
</organism>
<dbReference type="Proteomes" id="UP000765509">
    <property type="component" value="Unassembled WGS sequence"/>
</dbReference>
<accession>A0A9Q3C3E4</accession>
<protein>
    <submittedName>
        <fullName evidence="1">Uncharacterized protein</fullName>
    </submittedName>
</protein>
<proteinExistence type="predicted"/>
<dbReference type="EMBL" id="AVOT02004153">
    <property type="protein sequence ID" value="MBW0475551.1"/>
    <property type="molecule type" value="Genomic_DNA"/>
</dbReference>
<reference evidence="1" key="1">
    <citation type="submission" date="2021-03" db="EMBL/GenBank/DDBJ databases">
        <title>Draft genome sequence of rust myrtle Austropuccinia psidii MF-1, a brazilian biotype.</title>
        <authorList>
            <person name="Quecine M.C."/>
            <person name="Pachon D.M.R."/>
            <person name="Bonatelli M.L."/>
            <person name="Correr F.H."/>
            <person name="Franceschini L.M."/>
            <person name="Leite T.F."/>
            <person name="Margarido G.R.A."/>
            <person name="Almeida C.A."/>
            <person name="Ferrarezi J.A."/>
            <person name="Labate C.A."/>
        </authorList>
    </citation>
    <scope>NUCLEOTIDE SEQUENCE</scope>
    <source>
        <strain evidence="1">MF-1</strain>
    </source>
</reference>
<sequence>MSLKAQTHINTICKVQVITPHGASQQFCLLIFVHEMTSSLPPDYLTPLPCLLSHINWLPHPLLIPSSPQHAYTPSPPSRYASVAAPPYPPHTSTPLPHPQPSLQHLTSLAIFMLTLCLQRRPHPCCLTC</sequence>
<evidence type="ECO:0000313" key="1">
    <source>
        <dbReference type="EMBL" id="MBW0475551.1"/>
    </source>
</evidence>
<name>A0A9Q3C3E4_9BASI</name>